<accession>A0ABY2BU39</accession>
<evidence type="ECO:0000256" key="2">
    <source>
        <dbReference type="SAM" id="Phobius"/>
    </source>
</evidence>
<sequence length="418" mass="44151">MNNLNDTLPDLMRRATENLEPESTDLVERSMRRGTTLRRRRTALLSFTGAGAVLATAGIVIGGTQLFGGTGEAPAAGTAGQSVTEEATGPVTQKETLATLMKLLPANLKVSKPQTWGDDGFHGAAVVVDDGQGPSKISLGVTAPGADGTCIMEPGTCKTRPDGSLISVEANGPTYGEGNPGGVIRNSVTIVRPGSGSISLISFNAAEEKGVDKSRAKPALSLEQLITIADSRTWRFPLQQKVPTSGPTKPEPKSPGAGKATVPVQQTLHNLKKLLPRDLTFTRPETWGGGTGGYNGAAYVINDGKGLSRIDVFVSYEQPVTKCGPEGIAHCQVRSDGTVVGWVKNEPSYADARQKVNGVVSNRVEIHYPDGRMIGMTSYNGPQEKDAKHTRTTPAFTPDELMAMAKDKAWKFPGTGTK</sequence>
<name>A0ABY2BU39_9ACTN</name>
<feature type="region of interest" description="Disordered" evidence="1">
    <location>
        <begin position="1"/>
        <end position="20"/>
    </location>
</feature>
<gene>
    <name evidence="3" type="ORF">EV644_101455</name>
</gene>
<keyword evidence="4" id="KW-1185">Reference proteome</keyword>
<evidence type="ECO:0000313" key="3">
    <source>
        <dbReference type="EMBL" id="TCO31812.1"/>
    </source>
</evidence>
<evidence type="ECO:0000256" key="1">
    <source>
        <dbReference type="SAM" id="MobiDB-lite"/>
    </source>
</evidence>
<dbReference type="Proteomes" id="UP000295818">
    <property type="component" value="Unassembled WGS sequence"/>
</dbReference>
<protein>
    <submittedName>
        <fullName evidence="3">Uncharacterized protein</fullName>
    </submittedName>
</protein>
<dbReference type="RefSeq" id="WP_132187205.1">
    <property type="nucleotide sequence ID" value="NZ_SLWM01000001.1"/>
</dbReference>
<reference evidence="3 4" key="1">
    <citation type="journal article" date="2015" name="Stand. Genomic Sci.">
        <title>Genomic Encyclopedia of Bacterial and Archaeal Type Strains, Phase III: the genomes of soil and plant-associated and newly described type strains.</title>
        <authorList>
            <person name="Whitman W.B."/>
            <person name="Woyke T."/>
            <person name="Klenk H.P."/>
            <person name="Zhou Y."/>
            <person name="Lilburn T.G."/>
            <person name="Beck B.J."/>
            <person name="De Vos P."/>
            <person name="Vandamme P."/>
            <person name="Eisen J.A."/>
            <person name="Garrity G."/>
            <person name="Hugenholtz P."/>
            <person name="Kyrpides N.C."/>
        </authorList>
    </citation>
    <scope>NUCLEOTIDE SEQUENCE [LARGE SCALE GENOMIC DNA]</scope>
    <source>
        <strain evidence="3 4">VKM Ac-2538</strain>
    </source>
</reference>
<keyword evidence="2" id="KW-1133">Transmembrane helix</keyword>
<comment type="caution">
    <text evidence="3">The sequence shown here is derived from an EMBL/GenBank/DDBJ whole genome shotgun (WGS) entry which is preliminary data.</text>
</comment>
<feature type="region of interest" description="Disordered" evidence="1">
    <location>
        <begin position="240"/>
        <end position="260"/>
    </location>
</feature>
<proteinExistence type="predicted"/>
<dbReference type="EMBL" id="SLWM01000001">
    <property type="protein sequence ID" value="TCO31812.1"/>
    <property type="molecule type" value="Genomic_DNA"/>
</dbReference>
<feature type="transmembrane region" description="Helical" evidence="2">
    <location>
        <begin position="42"/>
        <end position="61"/>
    </location>
</feature>
<keyword evidence="2" id="KW-0812">Transmembrane</keyword>
<organism evidence="3 4">
    <name type="scientific">Kribbella orskensis</name>
    <dbReference type="NCBI Taxonomy" id="2512216"/>
    <lineage>
        <taxon>Bacteria</taxon>
        <taxon>Bacillati</taxon>
        <taxon>Actinomycetota</taxon>
        <taxon>Actinomycetes</taxon>
        <taxon>Propionibacteriales</taxon>
        <taxon>Kribbellaceae</taxon>
        <taxon>Kribbella</taxon>
    </lineage>
</organism>
<evidence type="ECO:0000313" key="4">
    <source>
        <dbReference type="Proteomes" id="UP000295818"/>
    </source>
</evidence>
<keyword evidence="2" id="KW-0472">Membrane</keyword>